<sequence>MPARLTCAAAREDGGLHPPVDSSSTDELPPLASTFGLAADKVVFPSMISGDSQELVGDGNDGASSFVPISRDSTSSPTMPTPSSPPTSLELVPAAPPPTPRGRHGKKPDSNTPLAFAWTIKASETLLRHRFQGTRSSKQLAAAWSLVAAETFRLGGLQANTGQSLLDTGNATEKQLKEPMCYETMCDVWSDHYGMDADPFFSSDAPEISLGRYLTETDDAVIDESPSSGGWRQHAGKRTRDKTETAEGMKAIGEGLHSIAEAFKVSRTQGGDNHSRELLSSIRELSETVQAQTQALKSLMDLIGASVANNAASNNS</sequence>
<feature type="region of interest" description="Disordered" evidence="1">
    <location>
        <begin position="223"/>
        <end position="242"/>
    </location>
</feature>
<dbReference type="Proteomes" id="UP000704712">
    <property type="component" value="Unassembled WGS sequence"/>
</dbReference>
<feature type="region of interest" description="Disordered" evidence="1">
    <location>
        <begin position="50"/>
        <end position="112"/>
    </location>
</feature>
<gene>
    <name evidence="2" type="ORF">GN958_ATG14056</name>
</gene>
<evidence type="ECO:0000313" key="3">
    <source>
        <dbReference type="Proteomes" id="UP000704712"/>
    </source>
</evidence>
<proteinExistence type="predicted"/>
<dbReference type="EMBL" id="JAACNO010001900">
    <property type="protein sequence ID" value="KAF4136786.1"/>
    <property type="molecule type" value="Genomic_DNA"/>
</dbReference>
<comment type="caution">
    <text evidence="2">The sequence shown here is derived from an EMBL/GenBank/DDBJ whole genome shotgun (WGS) entry which is preliminary data.</text>
</comment>
<organism evidence="2 3">
    <name type="scientific">Phytophthora infestans</name>
    <name type="common">Potato late blight agent</name>
    <name type="synonym">Botrytis infestans</name>
    <dbReference type="NCBI Taxonomy" id="4787"/>
    <lineage>
        <taxon>Eukaryota</taxon>
        <taxon>Sar</taxon>
        <taxon>Stramenopiles</taxon>
        <taxon>Oomycota</taxon>
        <taxon>Peronosporomycetes</taxon>
        <taxon>Peronosporales</taxon>
        <taxon>Peronosporaceae</taxon>
        <taxon>Phytophthora</taxon>
    </lineage>
</organism>
<dbReference type="AlphaFoldDB" id="A0A8S9U7A4"/>
<protein>
    <submittedName>
        <fullName evidence="2">Uncharacterized protein</fullName>
    </submittedName>
</protein>
<accession>A0A8S9U7A4</accession>
<name>A0A8S9U7A4_PHYIN</name>
<reference evidence="2" key="1">
    <citation type="submission" date="2020-03" db="EMBL/GenBank/DDBJ databases">
        <title>Hybrid Assembly of Korean Phytophthora infestans isolates.</title>
        <authorList>
            <person name="Prokchorchik M."/>
            <person name="Lee Y."/>
            <person name="Seo J."/>
            <person name="Cho J.-H."/>
            <person name="Park Y.-E."/>
            <person name="Jang D.-C."/>
            <person name="Im J.-S."/>
            <person name="Choi J.-G."/>
            <person name="Park H.-J."/>
            <person name="Lee G.-B."/>
            <person name="Lee Y.-G."/>
            <person name="Hong S.-Y."/>
            <person name="Cho K."/>
            <person name="Sohn K.H."/>
        </authorList>
    </citation>
    <scope>NUCLEOTIDE SEQUENCE</scope>
    <source>
        <strain evidence="2">KR_2_A2</strain>
    </source>
</reference>
<feature type="region of interest" description="Disordered" evidence="1">
    <location>
        <begin position="1"/>
        <end position="31"/>
    </location>
</feature>
<evidence type="ECO:0000256" key="1">
    <source>
        <dbReference type="SAM" id="MobiDB-lite"/>
    </source>
</evidence>
<evidence type="ECO:0000313" key="2">
    <source>
        <dbReference type="EMBL" id="KAF4136786.1"/>
    </source>
</evidence>